<dbReference type="VEuPathDB" id="FungiDB:I7I53_08771"/>
<organism evidence="1 2">
    <name type="scientific">Ajellomyces capsulatus (strain H88)</name>
    <name type="common">Darling's disease fungus</name>
    <name type="synonym">Histoplasma capsulatum</name>
    <dbReference type="NCBI Taxonomy" id="544711"/>
    <lineage>
        <taxon>Eukaryota</taxon>
        <taxon>Fungi</taxon>
        <taxon>Dikarya</taxon>
        <taxon>Ascomycota</taxon>
        <taxon>Pezizomycotina</taxon>
        <taxon>Eurotiomycetes</taxon>
        <taxon>Eurotiomycetidae</taxon>
        <taxon>Onygenales</taxon>
        <taxon>Ajellomycetaceae</taxon>
        <taxon>Histoplasma</taxon>
    </lineage>
</organism>
<evidence type="ECO:0000313" key="2">
    <source>
        <dbReference type="Proteomes" id="UP000663419"/>
    </source>
</evidence>
<dbReference type="EMBL" id="CP069102">
    <property type="protein sequence ID" value="QSS48690.1"/>
    <property type="molecule type" value="Genomic_DNA"/>
</dbReference>
<reference evidence="1" key="1">
    <citation type="submission" date="2021-01" db="EMBL/GenBank/DDBJ databases">
        <title>Chromosome-level genome assembly of a human fungal pathogen reveals clustering of transcriptionally co-regulated genes.</title>
        <authorList>
            <person name="Voorhies M."/>
            <person name="Cohen S."/>
            <person name="Shea T.P."/>
            <person name="Petrus S."/>
            <person name="Munoz J.F."/>
            <person name="Poplawski S."/>
            <person name="Goldman W.E."/>
            <person name="Michael T."/>
            <person name="Cuomo C.A."/>
            <person name="Sil A."/>
            <person name="Beyhan S."/>
        </authorList>
    </citation>
    <scope>NUCLEOTIDE SEQUENCE</scope>
    <source>
        <strain evidence="1">H88</strain>
    </source>
</reference>
<protein>
    <submittedName>
        <fullName evidence="1">Uncharacterized protein</fullName>
    </submittedName>
</protein>
<evidence type="ECO:0000313" key="1">
    <source>
        <dbReference type="EMBL" id="QSS48690.1"/>
    </source>
</evidence>
<name>A0A8A1L4Z7_AJEC8</name>
<accession>A0A8A1L4Z7</accession>
<dbReference type="AlphaFoldDB" id="A0A8A1L4Z7"/>
<proteinExistence type="predicted"/>
<gene>
    <name evidence="1" type="ORF">I7I53_08771</name>
</gene>
<dbReference type="Proteomes" id="UP000663419">
    <property type="component" value="Chromosome 1"/>
</dbReference>
<sequence>MAMIKPQKPSGKRSSDHADIMRAVETAITIIIVAEDSALTTPYSIMALKLSSCLSTFHKPRFAKVLQIYLLLYISLRSSDLGSYRGRILSCFTVVLLIVASTLL</sequence>